<dbReference type="EMBL" id="JBIUYY010000001">
    <property type="protein sequence ID" value="MFJ2820189.1"/>
    <property type="molecule type" value="Genomic_DNA"/>
</dbReference>
<sequence>MADERNRWLDRAASERVLRGARASAGDADPRGREAEARLRAALDVLVPPPAPPGAELPGEAAAVAAFRAARGTAGAAGAAQTSAAAGAAVPLVELGRTPSAAVPAQARASAGGRRGSRPARFALAAALAGVAVGGMAAAAGAGLLDRITHDTAGPAPAVSLSADEGPADTGETVRPSSPPQLVPSPFRGDGFAPSGTPATPGGETGAGQGRGGGVEPGLGAGGTGTAPDTAADGGSTRGTGKETLGGATLLERERETRRKAVDLCQAYRSGQMNPDRRDRLSRLAQGIAKIPQYCETLLDGPRDSGGGSTAPRESAEPGAVVKTPRLGQAPADRSALPGPTASAAVPTFR</sequence>
<feature type="compositionally biased region" description="Low complexity" evidence="1">
    <location>
        <begin position="226"/>
        <end position="235"/>
    </location>
</feature>
<name>A0ABW8EAC9_STRT5</name>
<dbReference type="RefSeq" id="WP_402377208.1">
    <property type="nucleotide sequence ID" value="NZ_JBIUYY010000001.1"/>
</dbReference>
<proteinExistence type="predicted"/>
<gene>
    <name evidence="3" type="ORF">ACIO7M_03595</name>
</gene>
<keyword evidence="2" id="KW-0472">Membrane</keyword>
<feature type="compositionally biased region" description="Low complexity" evidence="1">
    <location>
        <begin position="191"/>
        <end position="202"/>
    </location>
</feature>
<keyword evidence="2" id="KW-0812">Transmembrane</keyword>
<feature type="transmembrane region" description="Helical" evidence="2">
    <location>
        <begin position="122"/>
        <end position="145"/>
    </location>
</feature>
<evidence type="ECO:0000313" key="3">
    <source>
        <dbReference type="EMBL" id="MFJ2820189.1"/>
    </source>
</evidence>
<evidence type="ECO:0008006" key="5">
    <source>
        <dbReference type="Google" id="ProtNLM"/>
    </source>
</evidence>
<reference evidence="3 4" key="1">
    <citation type="submission" date="2024-10" db="EMBL/GenBank/DDBJ databases">
        <title>The Natural Products Discovery Center: Release of the First 8490 Sequenced Strains for Exploring Actinobacteria Biosynthetic Diversity.</title>
        <authorList>
            <person name="Kalkreuter E."/>
            <person name="Kautsar S.A."/>
            <person name="Yang D."/>
            <person name="Bader C.D."/>
            <person name="Teijaro C.N."/>
            <person name="Fluegel L."/>
            <person name="Davis C.M."/>
            <person name="Simpson J.R."/>
            <person name="Lauterbach L."/>
            <person name="Steele A.D."/>
            <person name="Gui C."/>
            <person name="Meng S."/>
            <person name="Li G."/>
            <person name="Viehrig K."/>
            <person name="Ye F."/>
            <person name="Su P."/>
            <person name="Kiefer A.F."/>
            <person name="Nichols A."/>
            <person name="Cepeda A.J."/>
            <person name="Yan W."/>
            <person name="Fan B."/>
            <person name="Jiang Y."/>
            <person name="Adhikari A."/>
            <person name="Zheng C.-J."/>
            <person name="Schuster L."/>
            <person name="Cowan T.M."/>
            <person name="Smanski M.J."/>
            <person name="Chevrette M.G."/>
            <person name="De Carvalho L.P.S."/>
            <person name="Shen B."/>
        </authorList>
    </citation>
    <scope>NUCLEOTIDE SEQUENCE [LARGE SCALE GENOMIC DNA]</scope>
    <source>
        <strain evidence="3 4">NPDC087220</strain>
    </source>
</reference>
<feature type="region of interest" description="Disordered" evidence="1">
    <location>
        <begin position="155"/>
        <end position="248"/>
    </location>
</feature>
<evidence type="ECO:0000256" key="1">
    <source>
        <dbReference type="SAM" id="MobiDB-lite"/>
    </source>
</evidence>
<dbReference type="Proteomes" id="UP001617351">
    <property type="component" value="Unassembled WGS sequence"/>
</dbReference>
<evidence type="ECO:0000313" key="4">
    <source>
        <dbReference type="Proteomes" id="UP001617351"/>
    </source>
</evidence>
<keyword evidence="2" id="KW-1133">Transmembrane helix</keyword>
<evidence type="ECO:0000256" key="2">
    <source>
        <dbReference type="SAM" id="Phobius"/>
    </source>
</evidence>
<keyword evidence="4" id="KW-1185">Reference proteome</keyword>
<feature type="region of interest" description="Disordered" evidence="1">
    <location>
        <begin position="299"/>
        <end position="350"/>
    </location>
</feature>
<feature type="compositionally biased region" description="Gly residues" evidence="1">
    <location>
        <begin position="203"/>
        <end position="225"/>
    </location>
</feature>
<accession>A0ABW8EAC9</accession>
<protein>
    <recommendedName>
        <fullName evidence="5">Extensin</fullName>
    </recommendedName>
</protein>
<comment type="caution">
    <text evidence="3">The sequence shown here is derived from an EMBL/GenBank/DDBJ whole genome shotgun (WGS) entry which is preliminary data.</text>
</comment>
<organism evidence="3 4">
    <name type="scientific">Streptomyces toxytricini</name>
    <name type="common">Actinomyces toxytricini</name>
    <dbReference type="NCBI Taxonomy" id="67369"/>
    <lineage>
        <taxon>Bacteria</taxon>
        <taxon>Bacillati</taxon>
        <taxon>Actinomycetota</taxon>
        <taxon>Actinomycetes</taxon>
        <taxon>Kitasatosporales</taxon>
        <taxon>Streptomycetaceae</taxon>
        <taxon>Streptomyces</taxon>
    </lineage>
</organism>